<dbReference type="EMBL" id="AASE01000017">
    <property type="protein sequence ID" value="EAT58568.1"/>
    <property type="molecule type" value="Genomic_DNA"/>
</dbReference>
<keyword evidence="1" id="KW-1133">Transmembrane helix</keyword>
<accession>Q0YQH9</accession>
<evidence type="ECO:0000256" key="1">
    <source>
        <dbReference type="SAM" id="Phobius"/>
    </source>
</evidence>
<reference evidence="2 3" key="2">
    <citation type="submission" date="2006-07" db="EMBL/GenBank/DDBJ databases">
        <title>Sequencing of the draft genome and assembly of Chlorobium ferroxidans DSM 13031.</title>
        <authorList>
            <consortium name="US DOE Joint Genome Institute (JGI-PGF)"/>
            <person name="Copeland A."/>
            <person name="Lucas S."/>
            <person name="Lapidus A."/>
            <person name="Barry K."/>
            <person name="Glavina del Rio T."/>
            <person name="Dalin E."/>
            <person name="Tice H."/>
            <person name="Bruce D."/>
            <person name="Pitluck S."/>
            <person name="Richardson P."/>
        </authorList>
    </citation>
    <scope>NUCLEOTIDE SEQUENCE [LARGE SCALE GENOMIC DNA]</scope>
    <source>
        <strain evidence="2 3">DSM 13031</strain>
    </source>
</reference>
<keyword evidence="1" id="KW-0472">Membrane</keyword>
<evidence type="ECO:0000313" key="2">
    <source>
        <dbReference type="EMBL" id="EAT58568.1"/>
    </source>
</evidence>
<keyword evidence="1" id="KW-0812">Transmembrane</keyword>
<feature type="transmembrane region" description="Helical" evidence="1">
    <location>
        <begin position="6"/>
        <end position="24"/>
    </location>
</feature>
<organism evidence="2 3">
    <name type="scientific">Chlorobium ferrooxidans DSM 13031</name>
    <dbReference type="NCBI Taxonomy" id="377431"/>
    <lineage>
        <taxon>Bacteria</taxon>
        <taxon>Pseudomonadati</taxon>
        <taxon>Chlorobiota</taxon>
        <taxon>Chlorobiia</taxon>
        <taxon>Chlorobiales</taxon>
        <taxon>Chlorobiaceae</taxon>
        <taxon>Chlorobium/Pelodictyon group</taxon>
        <taxon>Chlorobium</taxon>
    </lineage>
</organism>
<dbReference type="Proteomes" id="UP000004162">
    <property type="component" value="Unassembled WGS sequence"/>
</dbReference>
<gene>
    <name evidence="2" type="ORF">CferDRAFT_0596</name>
</gene>
<evidence type="ECO:0000313" key="3">
    <source>
        <dbReference type="Proteomes" id="UP000004162"/>
    </source>
</evidence>
<keyword evidence="3" id="KW-1185">Reference proteome</keyword>
<comment type="caution">
    <text evidence="2">The sequence shown here is derived from an EMBL/GenBank/DDBJ whole genome shotgun (WGS) entry which is preliminary data.</text>
</comment>
<dbReference type="AlphaFoldDB" id="Q0YQH9"/>
<protein>
    <submittedName>
        <fullName evidence="2">Uncharacterized protein</fullName>
    </submittedName>
</protein>
<sequence>MELSVPIMIYAYWAFALLVGFLFFKKDILAFNREFDTRRIALLGAVTPDHSH</sequence>
<name>Q0YQH9_9CHLB</name>
<reference evidence="2 3" key="1">
    <citation type="submission" date="2006-07" db="EMBL/GenBank/DDBJ databases">
        <title>Annotation of the draft genome assembly of Chlorobium ferroxidans DSM 13031.</title>
        <authorList>
            <consortium name="US DOE Joint Genome Institute (JGI-ORNL)"/>
            <person name="Larimer F."/>
            <person name="Land M."/>
            <person name="Hauser L."/>
        </authorList>
    </citation>
    <scope>NUCLEOTIDE SEQUENCE [LARGE SCALE GENOMIC DNA]</scope>
    <source>
        <strain evidence="2 3">DSM 13031</strain>
    </source>
</reference>
<proteinExistence type="predicted"/>